<proteinExistence type="predicted"/>
<dbReference type="Pfam" id="PF15891">
    <property type="entry name" value="Nuc_deoxyri_tr2"/>
    <property type="match status" value="1"/>
</dbReference>
<keyword evidence="2" id="KW-1185">Reference proteome</keyword>
<name>A0A1E7EKS4_9STRA</name>
<dbReference type="InterPro" id="IPR039470">
    <property type="entry name" value="Nuc_deoxyri_tr2"/>
</dbReference>
<gene>
    <name evidence="1" type="ORF">FRACYDRAFT_254474</name>
</gene>
<protein>
    <submittedName>
        <fullName evidence="1">Uncharacterized protein</fullName>
    </submittedName>
</protein>
<dbReference type="Proteomes" id="UP000095751">
    <property type="component" value="Unassembled WGS sequence"/>
</dbReference>
<dbReference type="Gene3D" id="3.40.50.450">
    <property type="match status" value="1"/>
</dbReference>
<organism evidence="1 2">
    <name type="scientific">Fragilariopsis cylindrus CCMP1102</name>
    <dbReference type="NCBI Taxonomy" id="635003"/>
    <lineage>
        <taxon>Eukaryota</taxon>
        <taxon>Sar</taxon>
        <taxon>Stramenopiles</taxon>
        <taxon>Ochrophyta</taxon>
        <taxon>Bacillariophyta</taxon>
        <taxon>Bacillariophyceae</taxon>
        <taxon>Bacillariophycidae</taxon>
        <taxon>Bacillariales</taxon>
        <taxon>Bacillariaceae</taxon>
        <taxon>Fragilariopsis</taxon>
    </lineage>
</organism>
<accession>A0A1E7EKS4</accession>
<reference evidence="1 2" key="1">
    <citation type="submission" date="2016-09" db="EMBL/GenBank/DDBJ databases">
        <title>Extensive genetic diversity and differential bi-allelic expression allows diatom success in the polar Southern Ocean.</title>
        <authorList>
            <consortium name="DOE Joint Genome Institute"/>
            <person name="Mock T."/>
            <person name="Otillar R.P."/>
            <person name="Strauss J."/>
            <person name="Dupont C."/>
            <person name="Frickenhaus S."/>
            <person name="Maumus F."/>
            <person name="Mcmullan M."/>
            <person name="Sanges R."/>
            <person name="Schmutz J."/>
            <person name="Toseland A."/>
            <person name="Valas R."/>
            <person name="Veluchamy A."/>
            <person name="Ward B.J."/>
            <person name="Allen A."/>
            <person name="Barry K."/>
            <person name="Falciatore A."/>
            <person name="Ferrante M."/>
            <person name="Fortunato A.E."/>
            <person name="Gloeckner G."/>
            <person name="Gruber A."/>
            <person name="Hipkin R."/>
            <person name="Janech M."/>
            <person name="Kroth P."/>
            <person name="Leese F."/>
            <person name="Lindquist E."/>
            <person name="Lyon B.R."/>
            <person name="Martin J."/>
            <person name="Mayer C."/>
            <person name="Parker M."/>
            <person name="Quesneville H."/>
            <person name="Raymond J."/>
            <person name="Uhlig C."/>
            <person name="Valentin K.U."/>
            <person name="Worden A.Z."/>
            <person name="Armbrust E.V."/>
            <person name="Bowler C."/>
            <person name="Green B."/>
            <person name="Moulton V."/>
            <person name="Van Oosterhout C."/>
            <person name="Grigoriev I."/>
        </authorList>
    </citation>
    <scope>NUCLEOTIDE SEQUENCE [LARGE SCALE GENOMIC DNA]</scope>
    <source>
        <strain evidence="1 2">CCMP1102</strain>
    </source>
</reference>
<dbReference type="OrthoDB" id="2893324at2759"/>
<dbReference type="AlphaFoldDB" id="A0A1E7EKS4"/>
<evidence type="ECO:0000313" key="1">
    <source>
        <dbReference type="EMBL" id="OEU06457.1"/>
    </source>
</evidence>
<sequence length="174" mass="19763">MKAIKPPQCFESTISDHNSIFLAGSIEMGKAVDWQHEFTQAFTNNKGPTSTTTTTTENNNLLILNPRREDWDSSWEQSKDHPEFRAQVEWELRAQEQADVIVMYFAPGTQSPITLLELGLFARSGKLICCCPTGFWRKGNVDVVCERYQVQVVEDLQELVIAVKARLLRLGSEE</sequence>
<evidence type="ECO:0000313" key="2">
    <source>
        <dbReference type="Proteomes" id="UP000095751"/>
    </source>
</evidence>
<dbReference type="InParanoid" id="A0A1E7EKS4"/>
<dbReference type="EMBL" id="KV784408">
    <property type="protein sequence ID" value="OEU06457.1"/>
    <property type="molecule type" value="Genomic_DNA"/>
</dbReference>
<dbReference type="KEGG" id="fcy:FRACYDRAFT_254474"/>